<name>A0A5D3WLQ5_9BACT</name>
<dbReference type="OrthoDB" id="5377673at2"/>
<dbReference type="EMBL" id="VNIB01000003">
    <property type="protein sequence ID" value="TYO99371.1"/>
    <property type="molecule type" value="Genomic_DNA"/>
</dbReference>
<reference evidence="1 2" key="1">
    <citation type="submission" date="2019-07" db="EMBL/GenBank/DDBJ databases">
        <title>Genomic Encyclopedia of Type Strains, Phase IV (KMG-IV): sequencing the most valuable type-strain genomes for metagenomic binning, comparative biology and taxonomic classification.</title>
        <authorList>
            <person name="Goeker M."/>
        </authorList>
    </citation>
    <scope>NUCLEOTIDE SEQUENCE [LARGE SCALE GENOMIC DNA]</scope>
    <source>
        <strain evidence="1 2">SS015</strain>
    </source>
</reference>
<keyword evidence="2" id="KW-1185">Reference proteome</keyword>
<evidence type="ECO:0000313" key="2">
    <source>
        <dbReference type="Proteomes" id="UP000324159"/>
    </source>
</evidence>
<proteinExistence type="predicted"/>
<organism evidence="1 2">
    <name type="scientific">Geothermobacter ehrlichii</name>
    <dbReference type="NCBI Taxonomy" id="213224"/>
    <lineage>
        <taxon>Bacteria</taxon>
        <taxon>Pseudomonadati</taxon>
        <taxon>Thermodesulfobacteriota</taxon>
        <taxon>Desulfuromonadia</taxon>
        <taxon>Desulfuromonadales</taxon>
        <taxon>Geothermobacteraceae</taxon>
        <taxon>Geothermobacter</taxon>
    </lineage>
</organism>
<dbReference type="Proteomes" id="UP000324159">
    <property type="component" value="Unassembled WGS sequence"/>
</dbReference>
<evidence type="ECO:0000313" key="1">
    <source>
        <dbReference type="EMBL" id="TYO99371.1"/>
    </source>
</evidence>
<dbReference type="AlphaFoldDB" id="A0A5D3WLQ5"/>
<gene>
    <name evidence="1" type="ORF">EDC39_103217</name>
</gene>
<protein>
    <submittedName>
        <fullName evidence="1">Uncharacterized protein</fullName>
    </submittedName>
</protein>
<dbReference type="RefSeq" id="WP_148895290.1">
    <property type="nucleotide sequence ID" value="NZ_VNIB01000003.1"/>
</dbReference>
<sequence>MSKINQIQKALIEMSGGEFQKLADAYLAEKGLGRVNSIGSVIAANKVKTGTPDTLITTPDGNYVFAEHTTQQSGLLNKIRADLDKCFDESKTGVPVGRIERVIFCFTGELDPGEENELAEVCQEKGVNLDLCSINF</sequence>
<accession>A0A5D3WLQ5</accession>
<comment type="caution">
    <text evidence="1">The sequence shown here is derived from an EMBL/GenBank/DDBJ whole genome shotgun (WGS) entry which is preliminary data.</text>
</comment>